<comment type="caution">
    <text evidence="1">The sequence shown here is derived from an EMBL/GenBank/DDBJ whole genome shotgun (WGS) entry which is preliminary data.</text>
</comment>
<sequence length="57" mass="6469">ALADAIVRLLDQPLLARQLADAAREYARQYHDWAVAGDELEHIYNTLIDSKEFQPCA</sequence>
<organism evidence="1 2">
    <name type="scientific">Pseudomonas edaphica</name>
    <dbReference type="NCBI Taxonomy" id="2006980"/>
    <lineage>
        <taxon>Bacteria</taxon>
        <taxon>Pseudomonadati</taxon>
        <taxon>Pseudomonadota</taxon>
        <taxon>Gammaproteobacteria</taxon>
        <taxon>Pseudomonadales</taxon>
        <taxon>Pseudomonadaceae</taxon>
        <taxon>Pseudomonas</taxon>
    </lineage>
</organism>
<dbReference type="Gene3D" id="3.40.50.2000">
    <property type="entry name" value="Glycogen Phosphorylase B"/>
    <property type="match status" value="1"/>
</dbReference>
<evidence type="ECO:0000313" key="1">
    <source>
        <dbReference type="EMBL" id="NWE85512.1"/>
    </source>
</evidence>
<proteinExistence type="predicted"/>
<dbReference type="Proteomes" id="UP000590218">
    <property type="component" value="Unassembled WGS sequence"/>
</dbReference>
<protein>
    <submittedName>
        <fullName evidence="1">Glycosyltransferase family 1 protein</fullName>
    </submittedName>
</protein>
<accession>A0A7Y8KDU8</accession>
<feature type="non-terminal residue" evidence="1">
    <location>
        <position position="1"/>
    </location>
</feature>
<dbReference type="GO" id="GO:0016740">
    <property type="term" value="F:transferase activity"/>
    <property type="evidence" value="ECO:0007669"/>
    <property type="project" value="UniProtKB-KW"/>
</dbReference>
<evidence type="ECO:0000313" key="2">
    <source>
        <dbReference type="Proteomes" id="UP000590218"/>
    </source>
</evidence>
<dbReference type="SUPFAM" id="SSF53756">
    <property type="entry name" value="UDP-Glycosyltransferase/glycogen phosphorylase"/>
    <property type="match status" value="1"/>
</dbReference>
<reference evidence="1 2" key="1">
    <citation type="submission" date="2020-04" db="EMBL/GenBank/DDBJ databases">
        <title>Molecular characterization of pseudomonads from Agaricus bisporus reveal novel blotch 2 pathogens in Western Europe.</title>
        <authorList>
            <person name="Taparia T."/>
            <person name="Krijger M."/>
            <person name="Haynes E."/>
            <person name="Elpinstone J.G."/>
            <person name="Noble R."/>
            <person name="Van Der Wolf J."/>
        </authorList>
    </citation>
    <scope>NUCLEOTIDE SEQUENCE [LARGE SCALE GENOMIC DNA]</scope>
    <source>
        <strain evidence="1 2">K6002</strain>
    </source>
</reference>
<name>A0A7Y8KDU8_9PSED</name>
<gene>
    <name evidence="1" type="ORF">HX795_25680</name>
</gene>
<keyword evidence="1" id="KW-0808">Transferase</keyword>
<dbReference type="AlphaFoldDB" id="A0A7Y8KDU8"/>
<dbReference type="EMBL" id="JACARL010000173">
    <property type="protein sequence ID" value="NWE85512.1"/>
    <property type="molecule type" value="Genomic_DNA"/>
</dbReference>